<evidence type="ECO:0000313" key="6">
    <source>
        <dbReference type="Proteomes" id="UP000245753"/>
    </source>
</evidence>
<accession>A0A2U2MSK0</accession>
<dbReference type="EMBL" id="QFFN01000012">
    <property type="protein sequence ID" value="PWG59836.1"/>
    <property type="molecule type" value="Genomic_DNA"/>
</dbReference>
<feature type="compositionally biased region" description="Basic and acidic residues" evidence="1">
    <location>
        <begin position="239"/>
        <end position="252"/>
    </location>
</feature>
<evidence type="ECO:0000313" key="5">
    <source>
        <dbReference type="EMBL" id="PWG59836.1"/>
    </source>
</evidence>
<feature type="compositionally biased region" description="Basic residues" evidence="1">
    <location>
        <begin position="219"/>
        <end position="228"/>
    </location>
</feature>
<dbReference type="Pfam" id="PF04536">
    <property type="entry name" value="TPM_phosphatase"/>
    <property type="match status" value="1"/>
</dbReference>
<feature type="signal peptide" evidence="3">
    <location>
        <begin position="1"/>
        <end position="22"/>
    </location>
</feature>
<gene>
    <name evidence="5" type="ORF">DF200_05665</name>
</gene>
<comment type="caution">
    <text evidence="5">The sequence shown here is derived from an EMBL/GenBank/DDBJ whole genome shotgun (WGS) entry which is preliminary data.</text>
</comment>
<proteinExistence type="predicted"/>
<feature type="transmembrane region" description="Helical" evidence="2">
    <location>
        <begin position="182"/>
        <end position="204"/>
    </location>
</feature>
<evidence type="ECO:0000256" key="3">
    <source>
        <dbReference type="SAM" id="SignalP"/>
    </source>
</evidence>
<evidence type="ECO:0000256" key="2">
    <source>
        <dbReference type="SAM" id="Phobius"/>
    </source>
</evidence>
<evidence type="ECO:0000256" key="1">
    <source>
        <dbReference type="SAM" id="MobiDB-lite"/>
    </source>
</evidence>
<dbReference type="InterPro" id="IPR007621">
    <property type="entry name" value="TPM_dom"/>
</dbReference>
<reference evidence="5 6" key="1">
    <citation type="journal article" date="2018" name="Int. J. Syst. Evol. Microbiol.">
        <title>Bifidobacterium catulorum sp. nov., a novel taxon from the faeces of the baby common marmoset (Callithrix jacchus).</title>
        <authorList>
            <person name="Modesto M."/>
            <person name="Michelini S."/>
            <person name="Oki K."/>
            <person name="Biavati B."/>
            <person name="Watanabe K."/>
            <person name="Mattarelli P."/>
        </authorList>
    </citation>
    <scope>NUCLEOTIDE SEQUENCE [LARGE SCALE GENOMIC DNA]</scope>
    <source>
        <strain evidence="5 6">MRM 8.19</strain>
    </source>
</reference>
<keyword evidence="6" id="KW-1185">Reference proteome</keyword>
<organism evidence="5 6">
    <name type="scientific">Bifidobacterium catulorum</name>
    <dbReference type="NCBI Taxonomy" id="1630173"/>
    <lineage>
        <taxon>Bacteria</taxon>
        <taxon>Bacillati</taxon>
        <taxon>Actinomycetota</taxon>
        <taxon>Actinomycetes</taxon>
        <taxon>Bifidobacteriales</taxon>
        <taxon>Bifidobacteriaceae</taxon>
        <taxon>Bifidobacterium</taxon>
    </lineage>
</organism>
<feature type="chain" id="PRO_5015693512" description="TPM domain-containing protein" evidence="3">
    <location>
        <begin position="23"/>
        <end position="264"/>
    </location>
</feature>
<feature type="domain" description="TPM" evidence="4">
    <location>
        <begin position="48"/>
        <end position="168"/>
    </location>
</feature>
<sequence length="264" mass="27808">MAVAAFVAFMLMLAMSTPAASAADESATPSQQGTGSSGVGVTVTDNITDTENLLGDNLGKVSDALSATKKETGVTVRLLYLPKFSEGQDPDQWAANLLKDSNPAPNTVMLAVASEDGNLVVVVSSNSDEWLKRQDTVDSLSQAALNPLTKGDTPDWSGSAIALTDQIKTLHESSSTSRFSNVGIIVFIAALAVLVIAAVVFVVLHRRGKSRADRQLARRERRRSGRRSRATESGADAGSTDKGDSRSDKDSADIQETSSAEDHA</sequence>
<dbReference type="Proteomes" id="UP000245753">
    <property type="component" value="Unassembled WGS sequence"/>
</dbReference>
<evidence type="ECO:0000259" key="4">
    <source>
        <dbReference type="Pfam" id="PF04536"/>
    </source>
</evidence>
<keyword evidence="2" id="KW-0812">Transmembrane</keyword>
<dbReference type="AlphaFoldDB" id="A0A2U2MSK0"/>
<feature type="region of interest" description="Disordered" evidence="1">
    <location>
        <begin position="212"/>
        <end position="264"/>
    </location>
</feature>
<dbReference type="OrthoDB" id="3240422at2"/>
<dbReference type="Gene3D" id="3.10.310.50">
    <property type="match status" value="1"/>
</dbReference>
<name>A0A2U2MSK0_9BIFI</name>
<keyword evidence="3" id="KW-0732">Signal</keyword>
<protein>
    <recommendedName>
        <fullName evidence="4">TPM domain-containing protein</fullName>
    </recommendedName>
</protein>
<keyword evidence="2" id="KW-0472">Membrane</keyword>
<keyword evidence="2" id="KW-1133">Transmembrane helix</keyword>